<evidence type="ECO:0000313" key="2">
    <source>
        <dbReference type="EMBL" id="CAD1479703.1"/>
    </source>
</evidence>
<evidence type="ECO:0000313" key="3">
    <source>
        <dbReference type="Proteomes" id="UP000752696"/>
    </source>
</evidence>
<organism evidence="2 3">
    <name type="scientific">Heterotrigona itama</name>
    <dbReference type="NCBI Taxonomy" id="395501"/>
    <lineage>
        <taxon>Eukaryota</taxon>
        <taxon>Metazoa</taxon>
        <taxon>Ecdysozoa</taxon>
        <taxon>Arthropoda</taxon>
        <taxon>Hexapoda</taxon>
        <taxon>Insecta</taxon>
        <taxon>Pterygota</taxon>
        <taxon>Neoptera</taxon>
        <taxon>Endopterygota</taxon>
        <taxon>Hymenoptera</taxon>
        <taxon>Apocrita</taxon>
        <taxon>Aculeata</taxon>
        <taxon>Apoidea</taxon>
        <taxon>Anthophila</taxon>
        <taxon>Apidae</taxon>
        <taxon>Heterotrigona</taxon>
    </lineage>
</organism>
<gene>
    <name evidence="2" type="ORF">MHI_LOCUS875691</name>
</gene>
<dbReference type="EMBL" id="CAJDYZ010011582">
    <property type="protein sequence ID" value="CAD1479703.1"/>
    <property type="molecule type" value="Genomic_DNA"/>
</dbReference>
<comment type="caution">
    <text evidence="2">The sequence shown here is derived from an EMBL/GenBank/DDBJ whole genome shotgun (WGS) entry which is preliminary data.</text>
</comment>
<dbReference type="AlphaFoldDB" id="A0A6V7HGX1"/>
<accession>A0A6V7HGX1</accession>
<name>A0A6V7HGX1_9HYME</name>
<reference evidence="2" key="1">
    <citation type="submission" date="2020-07" db="EMBL/GenBank/DDBJ databases">
        <authorList>
            <person name="Nazaruddin N."/>
        </authorList>
    </citation>
    <scope>NUCLEOTIDE SEQUENCE</scope>
</reference>
<sequence>SEARDNTINRSSTWIVIRQRKRAEYSTRSVSEENNHESIGFIAMRPRCGRSHLSIGCIPAGIPLRIIQVPVMSRVCSNTPRVETRTTSAPTGDTPRRQNGDERNVRDVVAVQVPIISSWHVVSGRYTLERGTSGLAIGSPFPGGRGTTDGEPIATNGKKVKQSITLRCCVARHGAQGVSLNDRSTTTSSITKLDT</sequence>
<proteinExistence type="predicted"/>
<keyword evidence="3" id="KW-1185">Reference proteome</keyword>
<feature type="compositionally biased region" description="Basic and acidic residues" evidence="1">
    <location>
        <begin position="94"/>
        <end position="105"/>
    </location>
</feature>
<protein>
    <submittedName>
        <fullName evidence="2">Uncharacterized protein</fullName>
    </submittedName>
</protein>
<feature type="non-terminal residue" evidence="2">
    <location>
        <position position="195"/>
    </location>
</feature>
<feature type="non-terminal residue" evidence="2">
    <location>
        <position position="1"/>
    </location>
</feature>
<dbReference type="Proteomes" id="UP000752696">
    <property type="component" value="Unassembled WGS sequence"/>
</dbReference>
<feature type="region of interest" description="Disordered" evidence="1">
    <location>
        <begin position="78"/>
        <end position="105"/>
    </location>
</feature>
<evidence type="ECO:0000256" key="1">
    <source>
        <dbReference type="SAM" id="MobiDB-lite"/>
    </source>
</evidence>
<dbReference type="OrthoDB" id="10632255at2759"/>
<feature type="compositionally biased region" description="Polar residues" evidence="1">
    <location>
        <begin position="78"/>
        <end position="91"/>
    </location>
</feature>